<reference evidence="1 2" key="1">
    <citation type="submission" date="2016-08" db="EMBL/GenBank/DDBJ databases">
        <authorList>
            <consortium name="Lentinula edodes genome sequencing consortium"/>
            <person name="Sakamoto Y."/>
            <person name="Nakade K."/>
            <person name="Sato S."/>
            <person name="Yoshida Y."/>
            <person name="Miyazaki K."/>
            <person name="Natsume S."/>
            <person name="Konno N."/>
        </authorList>
    </citation>
    <scope>NUCLEOTIDE SEQUENCE [LARGE SCALE GENOMIC DNA]</scope>
    <source>
        <strain evidence="1 2">NBRC 111202</strain>
    </source>
</reference>
<comment type="caution">
    <text evidence="1">The sequence shown here is derived from an EMBL/GenBank/DDBJ whole genome shotgun (WGS) entry which is preliminary data.</text>
</comment>
<name>A0A1Q3DYN2_LENED</name>
<protein>
    <submittedName>
        <fullName evidence="1">Uncharacterized protein</fullName>
    </submittedName>
</protein>
<organism evidence="1 2">
    <name type="scientific">Lentinula edodes</name>
    <name type="common">Shiitake mushroom</name>
    <name type="synonym">Lentinus edodes</name>
    <dbReference type="NCBI Taxonomy" id="5353"/>
    <lineage>
        <taxon>Eukaryota</taxon>
        <taxon>Fungi</taxon>
        <taxon>Dikarya</taxon>
        <taxon>Basidiomycota</taxon>
        <taxon>Agaricomycotina</taxon>
        <taxon>Agaricomycetes</taxon>
        <taxon>Agaricomycetidae</taxon>
        <taxon>Agaricales</taxon>
        <taxon>Marasmiineae</taxon>
        <taxon>Omphalotaceae</taxon>
        <taxon>Lentinula</taxon>
    </lineage>
</organism>
<dbReference type="AlphaFoldDB" id="A0A1Q3DYN2"/>
<evidence type="ECO:0000313" key="1">
    <source>
        <dbReference type="EMBL" id="GAW00118.1"/>
    </source>
</evidence>
<reference evidence="1 2" key="2">
    <citation type="submission" date="2017-02" db="EMBL/GenBank/DDBJ databases">
        <title>A genome survey and senescence transcriptome analysis in Lentinula edodes.</title>
        <authorList>
            <person name="Sakamoto Y."/>
            <person name="Nakade K."/>
            <person name="Sato S."/>
            <person name="Yoshida Y."/>
            <person name="Miyazaki K."/>
            <person name="Natsume S."/>
            <person name="Konno N."/>
        </authorList>
    </citation>
    <scope>NUCLEOTIDE SEQUENCE [LARGE SCALE GENOMIC DNA]</scope>
    <source>
        <strain evidence="1 2">NBRC 111202</strain>
    </source>
</reference>
<dbReference type="Proteomes" id="UP000188533">
    <property type="component" value="Unassembled WGS sequence"/>
</dbReference>
<proteinExistence type="predicted"/>
<keyword evidence="2" id="KW-1185">Reference proteome</keyword>
<evidence type="ECO:0000313" key="2">
    <source>
        <dbReference type="Proteomes" id="UP000188533"/>
    </source>
</evidence>
<sequence>MSIEERSSRTRYLSIILVLSHHVLNFKFFILSCRVYPLGYQIILSFFDFGSGIIEVPKVLQLDRVLVARDVR</sequence>
<dbReference type="EMBL" id="BDGU01000025">
    <property type="protein sequence ID" value="GAW00118.1"/>
    <property type="molecule type" value="Genomic_DNA"/>
</dbReference>
<gene>
    <name evidence="1" type="ORF">LENED_001612</name>
</gene>
<accession>A0A1Q3DYN2</accession>